<dbReference type="CDD" id="cd02644">
    <property type="entry name" value="R3H_jag"/>
    <property type="match status" value="1"/>
</dbReference>
<reference evidence="2 3" key="1">
    <citation type="submission" date="2020-03" db="EMBL/GenBank/DDBJ databases">
        <title>Draft Genome Sequence of 2-Methylisoborneol Producing Pseudanabaena yagii Strain GIHE-NHR1 Isolated from North Han River in South Korea.</title>
        <authorList>
            <person name="Jeong J."/>
        </authorList>
    </citation>
    <scope>NUCLEOTIDE SEQUENCE [LARGE SCALE GENOMIC DNA]</scope>
    <source>
        <strain evidence="2 3">GIHE-NHR1</strain>
    </source>
</reference>
<dbReference type="PROSITE" id="PS51061">
    <property type="entry name" value="R3H"/>
    <property type="match status" value="1"/>
</dbReference>
<dbReference type="InterPro" id="IPR036867">
    <property type="entry name" value="R3H_dom_sf"/>
</dbReference>
<evidence type="ECO:0000313" key="2">
    <source>
        <dbReference type="EMBL" id="NMF60888.1"/>
    </source>
</evidence>
<protein>
    <submittedName>
        <fullName evidence="2">RNA-binding protein</fullName>
    </submittedName>
</protein>
<accession>A0ABX1LXE9</accession>
<dbReference type="PANTHER" id="PTHR35800">
    <property type="entry name" value="PROTEIN JAG"/>
    <property type="match status" value="1"/>
</dbReference>
<proteinExistence type="predicted"/>
<dbReference type="Gene3D" id="3.30.300.20">
    <property type="match status" value="1"/>
</dbReference>
<dbReference type="SUPFAM" id="SSF82708">
    <property type="entry name" value="R3H domain"/>
    <property type="match status" value="1"/>
</dbReference>
<sequence length="176" mass="19858">MEDASASANWLQELLGLMGYTASVNTSLMEASPSQVASNSQNYWLEISTEGLQEQQIQRLIGQDGAVIDSLQYLANTLLNSHLPSDSNQSESHRQNHNFYTVELNGYRSKHLASLHELAEQAVQQVRETQTEFALKHLSSADRRYIHQLLESFPDIETHSQGKEPNRHLIVKLVQS</sequence>
<feature type="domain" description="R3H" evidence="1">
    <location>
        <begin position="109"/>
        <end position="175"/>
    </location>
</feature>
<dbReference type="EMBL" id="JAAVJL010000004">
    <property type="protein sequence ID" value="NMF60888.1"/>
    <property type="molecule type" value="Genomic_DNA"/>
</dbReference>
<dbReference type="InterPro" id="IPR034079">
    <property type="entry name" value="R3H_KhpB"/>
</dbReference>
<dbReference type="Gene3D" id="3.30.1370.50">
    <property type="entry name" value="R3H-like domain"/>
    <property type="match status" value="1"/>
</dbReference>
<evidence type="ECO:0000259" key="1">
    <source>
        <dbReference type="PROSITE" id="PS51061"/>
    </source>
</evidence>
<dbReference type="InterPro" id="IPR039247">
    <property type="entry name" value="KhpB"/>
</dbReference>
<dbReference type="InterPro" id="IPR015946">
    <property type="entry name" value="KH_dom-like_a/b"/>
</dbReference>
<gene>
    <name evidence="2" type="ORF">HC246_23395</name>
</gene>
<evidence type="ECO:0000313" key="3">
    <source>
        <dbReference type="Proteomes" id="UP000738376"/>
    </source>
</evidence>
<dbReference type="Proteomes" id="UP000738376">
    <property type="component" value="Unassembled WGS sequence"/>
</dbReference>
<comment type="caution">
    <text evidence="2">The sequence shown here is derived from an EMBL/GenBank/DDBJ whole genome shotgun (WGS) entry which is preliminary data.</text>
</comment>
<name>A0ABX1LXE9_9CYAN</name>
<keyword evidence="3" id="KW-1185">Reference proteome</keyword>
<organism evidence="2 3">
    <name type="scientific">Pseudanabaena yagii GIHE-NHR1</name>
    <dbReference type="NCBI Taxonomy" id="2722753"/>
    <lineage>
        <taxon>Bacteria</taxon>
        <taxon>Bacillati</taxon>
        <taxon>Cyanobacteriota</taxon>
        <taxon>Cyanophyceae</taxon>
        <taxon>Pseudanabaenales</taxon>
        <taxon>Pseudanabaenaceae</taxon>
        <taxon>Pseudanabaena</taxon>
        <taxon>Pseudanabaena yagii</taxon>
    </lineage>
</organism>
<dbReference type="RefSeq" id="WP_169365820.1">
    <property type="nucleotide sequence ID" value="NZ_JAAVJL010000004.1"/>
</dbReference>
<dbReference type="PANTHER" id="PTHR35800:SF1">
    <property type="entry name" value="RNA-BINDING PROTEIN KHPB"/>
    <property type="match status" value="1"/>
</dbReference>
<dbReference type="Pfam" id="PF01424">
    <property type="entry name" value="R3H"/>
    <property type="match status" value="1"/>
</dbReference>
<dbReference type="SMART" id="SM00393">
    <property type="entry name" value="R3H"/>
    <property type="match status" value="1"/>
</dbReference>
<dbReference type="InterPro" id="IPR001374">
    <property type="entry name" value="R3H_dom"/>
</dbReference>